<dbReference type="Proteomes" id="UP000718793">
    <property type="component" value="Unassembled WGS sequence"/>
</dbReference>
<organism evidence="2 3">
    <name type="scientific">Mycoplasma zalophi</name>
    <dbReference type="NCBI Taxonomy" id="191287"/>
    <lineage>
        <taxon>Bacteria</taxon>
        <taxon>Bacillati</taxon>
        <taxon>Mycoplasmatota</taxon>
        <taxon>Mollicutes</taxon>
        <taxon>Mycoplasmataceae</taxon>
        <taxon>Mycoplasma</taxon>
    </lineage>
</organism>
<sequence>MRIKYKKILLLTMLATSAIAAISLVSCQKNDTNINNKNTDVKKPIQYKIKEITLSNSNNENKESSFTEFINEINSVNSLPKEYNEIFIKMPLFNVQKKFTREDFVTNVLPLINKTNIDFHLNEERLEFTIDSDMTLKEMEDFLEEEFNNYYVSDKFFTQDLKQAIEKADYTKLKTGKITEQKAQENNKLTEYQNVVTLIKQWLFDQSMITISDDIKIVEINYNQKPAWSLNLKFALNNQTSKTIKLDFKKIPKNSNWDEQTIKEQNLNRGLANKLKNKWNEAVANSEFANKFENILQTLKLAILVDDQHKIASRASVITWNILSANISKKVKAPRFILKSLGTKFVIPKLTKLITSLEEKLKK</sequence>
<dbReference type="EMBL" id="JAHMHH010000001">
    <property type="protein sequence ID" value="MBU4692041.1"/>
    <property type="molecule type" value="Genomic_DNA"/>
</dbReference>
<feature type="chain" id="PRO_5045837322" description="Lipoprotein" evidence="1">
    <location>
        <begin position="21"/>
        <end position="363"/>
    </location>
</feature>
<evidence type="ECO:0000313" key="2">
    <source>
        <dbReference type="EMBL" id="MBU4692041.1"/>
    </source>
</evidence>
<comment type="caution">
    <text evidence="2">The sequence shown here is derived from an EMBL/GenBank/DDBJ whole genome shotgun (WGS) entry which is preliminary data.</text>
</comment>
<name>A0ABS6DNZ1_9MOLU</name>
<accession>A0ABS6DNZ1</accession>
<keyword evidence="3" id="KW-1185">Reference proteome</keyword>
<gene>
    <name evidence="2" type="ORF">KQ875_00315</name>
</gene>
<dbReference type="PROSITE" id="PS51257">
    <property type="entry name" value="PROKAR_LIPOPROTEIN"/>
    <property type="match status" value="1"/>
</dbReference>
<evidence type="ECO:0008006" key="4">
    <source>
        <dbReference type="Google" id="ProtNLM"/>
    </source>
</evidence>
<dbReference type="RefSeq" id="WP_216488280.1">
    <property type="nucleotide sequence ID" value="NZ_JAHMHH010000001.1"/>
</dbReference>
<proteinExistence type="predicted"/>
<evidence type="ECO:0000313" key="3">
    <source>
        <dbReference type="Proteomes" id="UP000718793"/>
    </source>
</evidence>
<reference evidence="2" key="1">
    <citation type="submission" date="2021-06" db="EMBL/GenBank/DDBJ databases">
        <title>Novel Mycoplasma species detected in California sea lions (Zalophus californianus) from the USA.</title>
        <authorList>
            <person name="Volokhov D.V."/>
            <person name="Furtak V.A."/>
            <person name="Zagorodnyaya T.A."/>
        </authorList>
    </citation>
    <scope>NUCLEOTIDE SEQUENCE [LARGE SCALE GENOMIC DNA]</scope>
    <source>
        <strain evidence="2">CSL 5346</strain>
    </source>
</reference>
<keyword evidence="1" id="KW-0732">Signal</keyword>
<evidence type="ECO:0000256" key="1">
    <source>
        <dbReference type="SAM" id="SignalP"/>
    </source>
</evidence>
<feature type="signal peptide" evidence="1">
    <location>
        <begin position="1"/>
        <end position="20"/>
    </location>
</feature>
<protein>
    <recommendedName>
        <fullName evidence="4">Lipoprotein</fullName>
    </recommendedName>
</protein>